<reference evidence="1" key="1">
    <citation type="submission" date="2020-11" db="EMBL/GenBank/DDBJ databases">
        <authorList>
            <consortium name="DOE Joint Genome Institute"/>
            <person name="Ahrendt S."/>
            <person name="Riley R."/>
            <person name="Andreopoulos W."/>
            <person name="Labutti K."/>
            <person name="Pangilinan J."/>
            <person name="Ruiz-Duenas F.J."/>
            <person name="Barrasa J.M."/>
            <person name="Sanchez-Garcia M."/>
            <person name="Camarero S."/>
            <person name="Miyauchi S."/>
            <person name="Serrano A."/>
            <person name="Linde D."/>
            <person name="Babiker R."/>
            <person name="Drula E."/>
            <person name="Ayuso-Fernandez I."/>
            <person name="Pacheco R."/>
            <person name="Padilla G."/>
            <person name="Ferreira P."/>
            <person name="Barriuso J."/>
            <person name="Kellner H."/>
            <person name="Castanera R."/>
            <person name="Alfaro M."/>
            <person name="Ramirez L."/>
            <person name="Pisabarro A.G."/>
            <person name="Kuo A."/>
            <person name="Tritt A."/>
            <person name="Lipzen A."/>
            <person name="He G."/>
            <person name="Yan M."/>
            <person name="Ng V."/>
            <person name="Cullen D."/>
            <person name="Martin F."/>
            <person name="Rosso M.-N."/>
            <person name="Henrissat B."/>
            <person name="Hibbett D."/>
            <person name="Martinez A.T."/>
            <person name="Grigoriev I.V."/>
        </authorList>
    </citation>
    <scope>NUCLEOTIDE SEQUENCE</scope>
    <source>
        <strain evidence="1">AH 40177</strain>
    </source>
</reference>
<protein>
    <submittedName>
        <fullName evidence="1">Uncharacterized protein</fullName>
    </submittedName>
</protein>
<evidence type="ECO:0000313" key="2">
    <source>
        <dbReference type="Proteomes" id="UP000772434"/>
    </source>
</evidence>
<dbReference type="SUPFAM" id="SSF56112">
    <property type="entry name" value="Protein kinase-like (PK-like)"/>
    <property type="match status" value="1"/>
</dbReference>
<comment type="caution">
    <text evidence="1">The sequence shown here is derived from an EMBL/GenBank/DDBJ whole genome shotgun (WGS) entry which is preliminary data.</text>
</comment>
<keyword evidence="2" id="KW-1185">Reference proteome</keyword>
<name>A0A9P5PVJ2_9AGAR</name>
<dbReference type="InterPro" id="IPR011009">
    <property type="entry name" value="Kinase-like_dom_sf"/>
</dbReference>
<dbReference type="Proteomes" id="UP000772434">
    <property type="component" value="Unassembled WGS sequence"/>
</dbReference>
<gene>
    <name evidence="1" type="ORF">BDP27DRAFT_317090</name>
</gene>
<dbReference type="OrthoDB" id="3250851at2759"/>
<organism evidence="1 2">
    <name type="scientific">Rhodocollybia butyracea</name>
    <dbReference type="NCBI Taxonomy" id="206335"/>
    <lineage>
        <taxon>Eukaryota</taxon>
        <taxon>Fungi</taxon>
        <taxon>Dikarya</taxon>
        <taxon>Basidiomycota</taxon>
        <taxon>Agaricomycotina</taxon>
        <taxon>Agaricomycetes</taxon>
        <taxon>Agaricomycetidae</taxon>
        <taxon>Agaricales</taxon>
        <taxon>Marasmiineae</taxon>
        <taxon>Omphalotaceae</taxon>
        <taxon>Rhodocollybia</taxon>
    </lineage>
</organism>
<dbReference type="EMBL" id="JADNRY010000019">
    <property type="protein sequence ID" value="KAF9073244.1"/>
    <property type="molecule type" value="Genomic_DNA"/>
</dbReference>
<dbReference type="Gene3D" id="1.10.510.10">
    <property type="entry name" value="Transferase(Phosphotransferase) domain 1"/>
    <property type="match status" value="1"/>
</dbReference>
<sequence>MDDLKVGVDISFATVEDVSQKVLALVRQTRDRYVRHNDLHLGNFILRGPKGGPYDPVLIDFGYSTIDTSEIFSDDMQEVRFRLCLRRVDSEGQPEYAWHRYQTPEVLEPDDVADSPGERLIEALPDDERNHFYERVENPKPGEIRWRIRPGVKTRARCG</sequence>
<dbReference type="AlphaFoldDB" id="A0A9P5PVJ2"/>
<evidence type="ECO:0000313" key="1">
    <source>
        <dbReference type="EMBL" id="KAF9073244.1"/>
    </source>
</evidence>
<accession>A0A9P5PVJ2</accession>
<proteinExistence type="predicted"/>